<dbReference type="GO" id="GO:0046677">
    <property type="term" value="P:response to antibiotic"/>
    <property type="evidence" value="ECO:0007669"/>
    <property type="project" value="UniProtKB-KW"/>
</dbReference>
<dbReference type="GO" id="GO:0005886">
    <property type="term" value="C:plasma membrane"/>
    <property type="evidence" value="ECO:0007669"/>
    <property type="project" value="UniProtKB-SubCell"/>
</dbReference>
<evidence type="ECO:0000256" key="1">
    <source>
        <dbReference type="ARBA" id="ARBA00004202"/>
    </source>
</evidence>
<dbReference type="PANTHER" id="PTHR42711">
    <property type="entry name" value="ABC TRANSPORTER ATP-BINDING PROTEIN"/>
    <property type="match status" value="1"/>
</dbReference>
<dbReference type="Gene3D" id="3.40.50.300">
    <property type="entry name" value="P-loop containing nucleotide triphosphate hydrolases"/>
    <property type="match status" value="1"/>
</dbReference>
<name>A0AAV5B374_9ACTN</name>
<evidence type="ECO:0000313" key="8">
    <source>
        <dbReference type="EMBL" id="GJM55199.1"/>
    </source>
</evidence>
<dbReference type="InterPro" id="IPR050763">
    <property type="entry name" value="ABC_transporter_ATP-binding"/>
</dbReference>
<dbReference type="Pfam" id="PF00005">
    <property type="entry name" value="ABC_tran"/>
    <property type="match status" value="1"/>
</dbReference>
<dbReference type="EMBL" id="BQKC01000001">
    <property type="protein sequence ID" value="GJM55199.1"/>
    <property type="molecule type" value="Genomic_DNA"/>
</dbReference>
<dbReference type="PROSITE" id="PS00211">
    <property type="entry name" value="ABC_TRANSPORTER_1"/>
    <property type="match status" value="1"/>
</dbReference>
<dbReference type="GO" id="GO:0005524">
    <property type="term" value="F:ATP binding"/>
    <property type="evidence" value="ECO:0007669"/>
    <property type="project" value="UniProtKB-KW"/>
</dbReference>
<keyword evidence="5 8" id="KW-0067">ATP-binding</keyword>
<keyword evidence="9" id="KW-1185">Reference proteome</keyword>
<evidence type="ECO:0000256" key="6">
    <source>
        <dbReference type="ARBA" id="ARBA00023251"/>
    </source>
</evidence>
<dbReference type="AlphaFoldDB" id="A0AAV5B374"/>
<comment type="subcellular location">
    <subcellularLocation>
        <location evidence="1">Cell membrane</location>
        <topology evidence="1">Peripheral membrane protein</topology>
    </subcellularLocation>
</comment>
<organism evidence="8 9">
    <name type="scientific">Granulimonas faecalis</name>
    <dbReference type="NCBI Taxonomy" id="2894155"/>
    <lineage>
        <taxon>Bacteria</taxon>
        <taxon>Bacillati</taxon>
        <taxon>Actinomycetota</taxon>
        <taxon>Coriobacteriia</taxon>
        <taxon>Coriobacteriales</taxon>
        <taxon>Kribbibacteriaceae</taxon>
        <taxon>Granulimonas</taxon>
    </lineage>
</organism>
<comment type="caution">
    <text evidence="8">The sequence shown here is derived from an EMBL/GenBank/DDBJ whole genome shotgun (WGS) entry which is preliminary data.</text>
</comment>
<dbReference type="InterPro" id="IPR027417">
    <property type="entry name" value="P-loop_NTPase"/>
</dbReference>
<proteinExistence type="inferred from homology"/>
<sequence>MAHIDGRLLWAERLTVSYRASGRPALDDVSLDISAGSIHGLLGRNGAGKSTLMHALLGMARLDSGRVGRSPGVRVGWCAQKLVIDWFLGVHDNVLLGARLRGLTGRSARRAADEVLDAVGLSDKAPRDPEELSGGEQQRLMLARTLAFDPDVYILDEPFVGLDALVKRGLMGVLRERSTRGSAVLVSSHELDVVEHDVDHITLLDGGRRAFSGDRGAFIARFVPMDTVRLVFDRPVTADDEAGVAGSRLGGANALEVEVPSGSPIPDLLSMAASLGGVIDVVRTASTLGDAVEAAYDRMGAGEGR</sequence>
<comment type="similarity">
    <text evidence="2">Belongs to the ABC transporter superfamily.</text>
</comment>
<keyword evidence="6" id="KW-0046">Antibiotic resistance</keyword>
<dbReference type="PANTHER" id="PTHR42711:SF5">
    <property type="entry name" value="ABC TRANSPORTER ATP-BINDING PROTEIN NATA"/>
    <property type="match status" value="1"/>
</dbReference>
<evidence type="ECO:0000313" key="9">
    <source>
        <dbReference type="Proteomes" id="UP001055025"/>
    </source>
</evidence>
<dbReference type="InterPro" id="IPR003439">
    <property type="entry name" value="ABC_transporter-like_ATP-bd"/>
</dbReference>
<keyword evidence="3" id="KW-0813">Transport</keyword>
<feature type="domain" description="ABC transporter" evidence="7">
    <location>
        <begin position="9"/>
        <end position="231"/>
    </location>
</feature>
<evidence type="ECO:0000256" key="2">
    <source>
        <dbReference type="ARBA" id="ARBA00005417"/>
    </source>
</evidence>
<evidence type="ECO:0000259" key="7">
    <source>
        <dbReference type="PROSITE" id="PS50893"/>
    </source>
</evidence>
<dbReference type="Proteomes" id="UP001055025">
    <property type="component" value="Unassembled WGS sequence"/>
</dbReference>
<reference evidence="8" key="1">
    <citation type="journal article" date="2022" name="Int. J. Syst. Evol. Microbiol.">
        <title>Granulimonas faecalis gen. nov., sp. nov., and Leptogranulimonas caecicola gen. nov., sp. nov., novel lactate-producing Atopobiaceae bacteria isolated from mouse intestines, and an emended description of the family Atopobiaceae.</title>
        <authorList>
            <person name="Morinaga K."/>
            <person name="Kusada H."/>
            <person name="Sakamoto S."/>
            <person name="Murakami T."/>
            <person name="Toyoda A."/>
            <person name="Mori H."/>
            <person name="Meng X.Y."/>
            <person name="Takashino M."/>
            <person name="Murotomi K."/>
            <person name="Tamaki H."/>
        </authorList>
    </citation>
    <scope>NUCLEOTIDE SEQUENCE</scope>
    <source>
        <strain evidence="8">OPF53</strain>
    </source>
</reference>
<dbReference type="SMART" id="SM00382">
    <property type="entry name" value="AAA"/>
    <property type="match status" value="1"/>
</dbReference>
<keyword evidence="4" id="KW-0547">Nucleotide-binding</keyword>
<evidence type="ECO:0000256" key="4">
    <source>
        <dbReference type="ARBA" id="ARBA00022741"/>
    </source>
</evidence>
<evidence type="ECO:0000256" key="5">
    <source>
        <dbReference type="ARBA" id="ARBA00022840"/>
    </source>
</evidence>
<accession>A0AAV5B374</accession>
<dbReference type="InterPro" id="IPR017871">
    <property type="entry name" value="ABC_transporter-like_CS"/>
</dbReference>
<dbReference type="PROSITE" id="PS50893">
    <property type="entry name" value="ABC_TRANSPORTER_2"/>
    <property type="match status" value="1"/>
</dbReference>
<dbReference type="SUPFAM" id="SSF52540">
    <property type="entry name" value="P-loop containing nucleoside triphosphate hydrolases"/>
    <property type="match status" value="1"/>
</dbReference>
<gene>
    <name evidence="8" type="ORF">ATOP_08540</name>
</gene>
<dbReference type="RefSeq" id="WP_265590734.1">
    <property type="nucleotide sequence ID" value="NZ_BQKC01000001.1"/>
</dbReference>
<evidence type="ECO:0000256" key="3">
    <source>
        <dbReference type="ARBA" id="ARBA00022448"/>
    </source>
</evidence>
<dbReference type="GO" id="GO:0016887">
    <property type="term" value="F:ATP hydrolysis activity"/>
    <property type="evidence" value="ECO:0007669"/>
    <property type="project" value="InterPro"/>
</dbReference>
<dbReference type="InterPro" id="IPR003593">
    <property type="entry name" value="AAA+_ATPase"/>
</dbReference>
<protein>
    <submittedName>
        <fullName evidence="8">ABC transporter ATP-binding protein</fullName>
    </submittedName>
</protein>